<evidence type="ECO:0000313" key="8">
    <source>
        <dbReference type="EMBL" id="CAB9497551.1"/>
    </source>
</evidence>
<dbReference type="CDD" id="cd18808">
    <property type="entry name" value="SF1_C_Upf1"/>
    <property type="match status" value="1"/>
</dbReference>
<sequence length="757" mass="84309">MTSLPYPSDLSSSLDLVEVVLNHFSIAGLQRPFQLPRFSPTFPSVAAFVELEVKVQLELMREEFHNKICHVINFPKPEQEGIRKAEKHLKFYLPYDCRAAAESFHLTLPSSSSVEKVPPRSQWSNYFVVLQTQSQESNTNELQHVALAYCKQLRKDGVAFQLSRHDSAKIAHLEPQTEIFCRPLAGGTFKKTLFQALKELEISATSLENSLVTKQILQGHLDTHIKTLDELDQWIGSSKAGSDGLAIDLDQFNHQQQRALALDALSAEGIVMCQGPPGTGKSHILCHGLLPQAVQRREKVLVVCNSNVAVDALMLKSVKISGLVGRMIRCGFKGNIDDEIVKMGLYAEGDAEAIMDRYGNQPGSNSNTNDQLVQGQIRAKKIVFTTIHYASKEKKASTSTAYWNFDTLILDEAAQIEDSKLFVLLARCPSLKKILLIGDPKQIQPYISDSLRKQGYGKSTMERLMESATSNAATDSGKAPFVMLERQFRMAPLLRSVVSELFYDNRLEDDECVKDRGPIKSVPLTPLLVINVRGTKMMFSKLHQSYANHGEATVVKEIYDFLFSADFNEVLNTGSLQFDDVCVLTPYNLHKDRLRSLICGANEDDLDAYAGHVYGRSQGSPAKKSQSILGLSADDNVDANKATQLQNIDTVDKFQGSERKVVIVSTCVDQKPQRAADPHFIDVACSRAQHLLIVVGNFTDALALDPNWSRVHARAVEEGTYLEHTIDTDEEDSFDASRLMEKVAKLVESKSKKRRTS</sequence>
<gene>
    <name evidence="8" type="ORF">SEMRO_21_G014970.1</name>
</gene>
<dbReference type="InterPro" id="IPR041677">
    <property type="entry name" value="DNA2/NAM7_AAA_11"/>
</dbReference>
<dbReference type="InterPro" id="IPR047187">
    <property type="entry name" value="SF1_C_Upf1"/>
</dbReference>
<dbReference type="InterPro" id="IPR027417">
    <property type="entry name" value="P-loop_NTPase"/>
</dbReference>
<proteinExistence type="inferred from homology"/>
<evidence type="ECO:0000259" key="7">
    <source>
        <dbReference type="Pfam" id="PF13087"/>
    </source>
</evidence>
<keyword evidence="4" id="KW-0347">Helicase</keyword>
<comment type="caution">
    <text evidence="8">The sequence shown here is derived from an EMBL/GenBank/DDBJ whole genome shotgun (WGS) entry which is preliminary data.</text>
</comment>
<evidence type="ECO:0000313" key="9">
    <source>
        <dbReference type="Proteomes" id="UP001153069"/>
    </source>
</evidence>
<dbReference type="GO" id="GO:0016787">
    <property type="term" value="F:hydrolase activity"/>
    <property type="evidence" value="ECO:0007669"/>
    <property type="project" value="UniProtKB-KW"/>
</dbReference>
<name>A0A9N8DB97_9STRA</name>
<dbReference type="Pfam" id="PF13086">
    <property type="entry name" value="AAA_11"/>
    <property type="match status" value="2"/>
</dbReference>
<dbReference type="GO" id="GO:0005524">
    <property type="term" value="F:ATP binding"/>
    <property type="evidence" value="ECO:0007669"/>
    <property type="project" value="UniProtKB-KW"/>
</dbReference>
<accession>A0A9N8DB97</accession>
<keyword evidence="9" id="KW-1185">Reference proteome</keyword>
<dbReference type="Pfam" id="PF13087">
    <property type="entry name" value="AAA_12"/>
    <property type="match status" value="1"/>
</dbReference>
<dbReference type="PANTHER" id="PTHR43788:SF8">
    <property type="entry name" value="DNA-BINDING PROTEIN SMUBP-2"/>
    <property type="match status" value="1"/>
</dbReference>
<evidence type="ECO:0000256" key="3">
    <source>
        <dbReference type="ARBA" id="ARBA00022801"/>
    </source>
</evidence>
<dbReference type="OrthoDB" id="6513042at2759"/>
<evidence type="ECO:0000256" key="1">
    <source>
        <dbReference type="ARBA" id="ARBA00007913"/>
    </source>
</evidence>
<dbReference type="InterPro" id="IPR041679">
    <property type="entry name" value="DNA2/NAM7-like_C"/>
</dbReference>
<keyword evidence="2" id="KW-0547">Nucleotide-binding</keyword>
<dbReference type="SUPFAM" id="SSF52540">
    <property type="entry name" value="P-loop containing nucleoside triphosphate hydrolases"/>
    <property type="match status" value="1"/>
</dbReference>
<keyword evidence="5" id="KW-0067">ATP-binding</keyword>
<dbReference type="PANTHER" id="PTHR43788">
    <property type="entry name" value="DNA2/NAM7 HELICASE FAMILY MEMBER"/>
    <property type="match status" value="1"/>
</dbReference>
<evidence type="ECO:0000259" key="6">
    <source>
        <dbReference type="Pfam" id="PF13086"/>
    </source>
</evidence>
<dbReference type="Gene3D" id="3.40.50.300">
    <property type="entry name" value="P-loop containing nucleotide triphosphate hydrolases"/>
    <property type="match status" value="2"/>
</dbReference>
<dbReference type="InterPro" id="IPR050534">
    <property type="entry name" value="Coronavir_polyprotein_1ab"/>
</dbReference>
<comment type="similarity">
    <text evidence="1">Belongs to the DNA2/NAM7 helicase family.</text>
</comment>
<feature type="domain" description="DNA2/NAM7 helicase-like C-terminal" evidence="7">
    <location>
        <begin position="457"/>
        <end position="697"/>
    </location>
</feature>
<evidence type="ECO:0000256" key="4">
    <source>
        <dbReference type="ARBA" id="ARBA00022806"/>
    </source>
</evidence>
<reference evidence="8" key="1">
    <citation type="submission" date="2020-06" db="EMBL/GenBank/DDBJ databases">
        <authorList>
            <consortium name="Plant Systems Biology data submission"/>
        </authorList>
    </citation>
    <scope>NUCLEOTIDE SEQUENCE</scope>
    <source>
        <strain evidence="8">D6</strain>
    </source>
</reference>
<protein>
    <submittedName>
        <fullName evidence="8">Regulator of nonsense transcripts 1</fullName>
    </submittedName>
</protein>
<dbReference type="Proteomes" id="UP001153069">
    <property type="component" value="Unassembled WGS sequence"/>
</dbReference>
<feature type="domain" description="DNA2/NAM7 helicase helicase" evidence="6">
    <location>
        <begin position="251"/>
        <end position="331"/>
    </location>
</feature>
<evidence type="ECO:0000256" key="2">
    <source>
        <dbReference type="ARBA" id="ARBA00022741"/>
    </source>
</evidence>
<feature type="domain" description="DNA2/NAM7 helicase helicase" evidence="6">
    <location>
        <begin position="370"/>
        <end position="447"/>
    </location>
</feature>
<keyword evidence="3" id="KW-0378">Hydrolase</keyword>
<dbReference type="GO" id="GO:0043139">
    <property type="term" value="F:5'-3' DNA helicase activity"/>
    <property type="evidence" value="ECO:0007669"/>
    <property type="project" value="TreeGrafter"/>
</dbReference>
<dbReference type="EMBL" id="CAICTM010000021">
    <property type="protein sequence ID" value="CAB9497551.1"/>
    <property type="molecule type" value="Genomic_DNA"/>
</dbReference>
<dbReference type="AlphaFoldDB" id="A0A9N8DB97"/>
<organism evidence="8 9">
    <name type="scientific">Seminavis robusta</name>
    <dbReference type="NCBI Taxonomy" id="568900"/>
    <lineage>
        <taxon>Eukaryota</taxon>
        <taxon>Sar</taxon>
        <taxon>Stramenopiles</taxon>
        <taxon>Ochrophyta</taxon>
        <taxon>Bacillariophyta</taxon>
        <taxon>Bacillariophyceae</taxon>
        <taxon>Bacillariophycidae</taxon>
        <taxon>Naviculales</taxon>
        <taxon>Naviculaceae</taxon>
        <taxon>Seminavis</taxon>
    </lineage>
</organism>
<evidence type="ECO:0000256" key="5">
    <source>
        <dbReference type="ARBA" id="ARBA00022840"/>
    </source>
</evidence>